<dbReference type="Gene3D" id="3.30.200.20">
    <property type="entry name" value="Phosphorylase Kinase, domain 1"/>
    <property type="match status" value="1"/>
</dbReference>
<dbReference type="EMBL" id="JBGMDY010000003">
    <property type="protein sequence ID" value="KAL2339519.1"/>
    <property type="molecule type" value="Genomic_DNA"/>
</dbReference>
<reference evidence="2 3" key="1">
    <citation type="submission" date="2024-08" db="EMBL/GenBank/DDBJ databases">
        <title>Insights into the chromosomal genome structure of Flemingia macrophylla.</title>
        <authorList>
            <person name="Ding Y."/>
            <person name="Zhao Y."/>
            <person name="Bi W."/>
            <person name="Wu M."/>
            <person name="Zhao G."/>
            <person name="Gong Y."/>
            <person name="Li W."/>
            <person name="Zhang P."/>
        </authorList>
    </citation>
    <scope>NUCLEOTIDE SEQUENCE [LARGE SCALE GENOMIC DNA]</scope>
    <source>
        <strain evidence="2">DYQJB</strain>
        <tissue evidence="2">Leaf</tissue>
    </source>
</reference>
<proteinExistence type="predicted"/>
<protein>
    <recommendedName>
        <fullName evidence="4">Protein kinase domain-containing protein</fullName>
    </recommendedName>
</protein>
<sequence length="114" mass="12999">MNKESREELVCKLTSKQKLRTAIDIQDMRREVEIMHHLPHTNIVTLKDIYEDNNVVSTRAGNSLIASSSKNTTPNVSQLLSPTHREGEAGGEVDKDNIRHRRLAQARKKKGQRE</sequence>
<keyword evidence="3" id="KW-1185">Reference proteome</keyword>
<evidence type="ECO:0000313" key="3">
    <source>
        <dbReference type="Proteomes" id="UP001603857"/>
    </source>
</evidence>
<accession>A0ABD1MUP6</accession>
<dbReference type="SUPFAM" id="SSF56112">
    <property type="entry name" value="Protein kinase-like (PK-like)"/>
    <property type="match status" value="1"/>
</dbReference>
<feature type="compositionally biased region" description="Basic and acidic residues" evidence="1">
    <location>
        <begin position="83"/>
        <end position="97"/>
    </location>
</feature>
<dbReference type="AlphaFoldDB" id="A0ABD1MUP6"/>
<feature type="compositionally biased region" description="Basic residues" evidence="1">
    <location>
        <begin position="98"/>
        <end position="114"/>
    </location>
</feature>
<feature type="region of interest" description="Disordered" evidence="1">
    <location>
        <begin position="65"/>
        <end position="114"/>
    </location>
</feature>
<evidence type="ECO:0008006" key="4">
    <source>
        <dbReference type="Google" id="ProtNLM"/>
    </source>
</evidence>
<evidence type="ECO:0000313" key="2">
    <source>
        <dbReference type="EMBL" id="KAL2339519.1"/>
    </source>
</evidence>
<dbReference type="Proteomes" id="UP001603857">
    <property type="component" value="Unassembled WGS sequence"/>
</dbReference>
<comment type="caution">
    <text evidence="2">The sequence shown here is derived from an EMBL/GenBank/DDBJ whole genome shotgun (WGS) entry which is preliminary data.</text>
</comment>
<feature type="compositionally biased region" description="Polar residues" evidence="1">
    <location>
        <begin position="65"/>
        <end position="81"/>
    </location>
</feature>
<organism evidence="2 3">
    <name type="scientific">Flemingia macrophylla</name>
    <dbReference type="NCBI Taxonomy" id="520843"/>
    <lineage>
        <taxon>Eukaryota</taxon>
        <taxon>Viridiplantae</taxon>
        <taxon>Streptophyta</taxon>
        <taxon>Embryophyta</taxon>
        <taxon>Tracheophyta</taxon>
        <taxon>Spermatophyta</taxon>
        <taxon>Magnoliopsida</taxon>
        <taxon>eudicotyledons</taxon>
        <taxon>Gunneridae</taxon>
        <taxon>Pentapetalae</taxon>
        <taxon>rosids</taxon>
        <taxon>fabids</taxon>
        <taxon>Fabales</taxon>
        <taxon>Fabaceae</taxon>
        <taxon>Papilionoideae</taxon>
        <taxon>50 kb inversion clade</taxon>
        <taxon>NPAAA clade</taxon>
        <taxon>indigoferoid/millettioid clade</taxon>
        <taxon>Phaseoleae</taxon>
        <taxon>Flemingia</taxon>
    </lineage>
</organism>
<gene>
    <name evidence="2" type="ORF">Fmac_007459</name>
</gene>
<name>A0ABD1MUP6_9FABA</name>
<dbReference type="InterPro" id="IPR011009">
    <property type="entry name" value="Kinase-like_dom_sf"/>
</dbReference>
<evidence type="ECO:0000256" key="1">
    <source>
        <dbReference type="SAM" id="MobiDB-lite"/>
    </source>
</evidence>